<keyword evidence="4" id="KW-1185">Reference proteome</keyword>
<sequence length="284" mass="31263">MPSPSTLLHHFHPLPSSLLQRPSLFPTSIPYLTPPRTNSPTIVPRPSLSAPRAYASPAERRLSSVYRNSEGTRGGDGEDESYQKTLRLVECAMFASVSGLAYFLSNSLAIENYFGCFFPLPIVISSMRWGLSAGRKTMVATVILLLTLAGPVKALTYLLMHGIVGFVMGSLWRLEISWPLSILLTTIARAVGACGYVLVSSILIRENILSLITVNIHASITYVLQALGVYTIPTMQAIYIIFGVLLLLNCGFLVFLLHILYAIFLTKLGMRDSLRLPSWMDKAI</sequence>
<evidence type="ECO:0000256" key="1">
    <source>
        <dbReference type="SAM" id="MobiDB-lite"/>
    </source>
</evidence>
<dbReference type="Pfam" id="PF09991">
    <property type="entry name" value="DUF2232"/>
    <property type="match status" value="1"/>
</dbReference>
<name>A0A9Q0HTF9_9POAL</name>
<gene>
    <name evidence="3" type="ORF">LUZ63_006308</name>
</gene>
<feature type="transmembrane region" description="Helical" evidence="2">
    <location>
        <begin position="138"/>
        <end position="160"/>
    </location>
</feature>
<organism evidence="3 4">
    <name type="scientific">Rhynchospora breviuscula</name>
    <dbReference type="NCBI Taxonomy" id="2022672"/>
    <lineage>
        <taxon>Eukaryota</taxon>
        <taxon>Viridiplantae</taxon>
        <taxon>Streptophyta</taxon>
        <taxon>Embryophyta</taxon>
        <taxon>Tracheophyta</taxon>
        <taxon>Spermatophyta</taxon>
        <taxon>Magnoliopsida</taxon>
        <taxon>Liliopsida</taxon>
        <taxon>Poales</taxon>
        <taxon>Cyperaceae</taxon>
        <taxon>Cyperoideae</taxon>
        <taxon>Rhynchosporeae</taxon>
        <taxon>Rhynchospora</taxon>
    </lineage>
</organism>
<dbReference type="AlphaFoldDB" id="A0A9Q0HTF9"/>
<dbReference type="EMBL" id="JAMQYH010000002">
    <property type="protein sequence ID" value="KAJ1697796.1"/>
    <property type="molecule type" value="Genomic_DNA"/>
</dbReference>
<dbReference type="InterPro" id="IPR018710">
    <property type="entry name" value="DUF2232"/>
</dbReference>
<keyword evidence="2" id="KW-1133">Transmembrane helix</keyword>
<keyword evidence="2" id="KW-0812">Transmembrane</keyword>
<proteinExistence type="predicted"/>
<comment type="caution">
    <text evidence="3">The sequence shown here is derived from an EMBL/GenBank/DDBJ whole genome shotgun (WGS) entry which is preliminary data.</text>
</comment>
<accession>A0A9Q0HTF9</accession>
<feature type="transmembrane region" description="Helical" evidence="2">
    <location>
        <begin position="238"/>
        <end position="265"/>
    </location>
</feature>
<feature type="transmembrane region" description="Helical" evidence="2">
    <location>
        <begin position="180"/>
        <end position="199"/>
    </location>
</feature>
<keyword evidence="2" id="KW-0472">Membrane</keyword>
<dbReference type="Proteomes" id="UP001151287">
    <property type="component" value="Unassembled WGS sequence"/>
</dbReference>
<feature type="transmembrane region" description="Helical" evidence="2">
    <location>
        <begin position="110"/>
        <end position="131"/>
    </location>
</feature>
<evidence type="ECO:0000256" key="2">
    <source>
        <dbReference type="SAM" id="Phobius"/>
    </source>
</evidence>
<dbReference type="PANTHER" id="PTHR37185">
    <property type="entry name" value="MEMBRANE PROTEIN"/>
    <property type="match status" value="1"/>
</dbReference>
<dbReference type="OrthoDB" id="2019412at2759"/>
<protein>
    <submittedName>
        <fullName evidence="3">Uncharacterized protein</fullName>
    </submittedName>
</protein>
<evidence type="ECO:0000313" key="3">
    <source>
        <dbReference type="EMBL" id="KAJ1697796.1"/>
    </source>
</evidence>
<evidence type="ECO:0000313" key="4">
    <source>
        <dbReference type="Proteomes" id="UP001151287"/>
    </source>
</evidence>
<reference evidence="3" key="1">
    <citation type="journal article" date="2022" name="Cell">
        <title>Repeat-based holocentromeres influence genome architecture and karyotype evolution.</title>
        <authorList>
            <person name="Hofstatter P.G."/>
            <person name="Thangavel G."/>
            <person name="Lux T."/>
            <person name="Neumann P."/>
            <person name="Vondrak T."/>
            <person name="Novak P."/>
            <person name="Zhang M."/>
            <person name="Costa L."/>
            <person name="Castellani M."/>
            <person name="Scott A."/>
            <person name="Toegelov H."/>
            <person name="Fuchs J."/>
            <person name="Mata-Sucre Y."/>
            <person name="Dias Y."/>
            <person name="Vanzela A.L.L."/>
            <person name="Huettel B."/>
            <person name="Almeida C.C.S."/>
            <person name="Simkova H."/>
            <person name="Souza G."/>
            <person name="Pedrosa-Harand A."/>
            <person name="Macas J."/>
            <person name="Mayer K.F.X."/>
            <person name="Houben A."/>
            <person name="Marques A."/>
        </authorList>
    </citation>
    <scope>NUCLEOTIDE SEQUENCE</scope>
    <source>
        <strain evidence="3">RhyBre1mFocal</strain>
    </source>
</reference>
<feature type="region of interest" description="Disordered" evidence="1">
    <location>
        <begin position="36"/>
        <end position="56"/>
    </location>
</feature>
<dbReference type="PANTHER" id="PTHR37185:SF3">
    <property type="entry name" value="MEMBRANE PROTEIN"/>
    <property type="match status" value="1"/>
</dbReference>
<feature type="transmembrane region" description="Helical" evidence="2">
    <location>
        <begin position="211"/>
        <end position="232"/>
    </location>
</feature>